<dbReference type="PROSITE" id="PS50931">
    <property type="entry name" value="HTH_LYSR"/>
    <property type="match status" value="1"/>
</dbReference>
<name>A0A502GVG1_9BACT</name>
<dbReference type="InterPro" id="IPR036388">
    <property type="entry name" value="WH-like_DNA-bd_sf"/>
</dbReference>
<evidence type="ECO:0000256" key="1">
    <source>
        <dbReference type="ARBA" id="ARBA00009437"/>
    </source>
</evidence>
<keyword evidence="3" id="KW-0238">DNA-binding</keyword>
<evidence type="ECO:0000256" key="2">
    <source>
        <dbReference type="ARBA" id="ARBA00023015"/>
    </source>
</evidence>
<evidence type="ECO:0000313" key="7">
    <source>
        <dbReference type="Proteomes" id="UP000317646"/>
    </source>
</evidence>
<keyword evidence="4" id="KW-0804">Transcription</keyword>
<accession>A0A502GVG1</accession>
<sequence>MKAGGWYAILTPVRAPSPISVPYDANKKFLSSFAGMELRQLRYFAEVATALHYGRAAERLCVSQPALSQQIQLLERELGVELFDHQQRTRQRRVVLTEAGTVFLAEAQRLLRLSREAIETVRRVGAPHKTVELGYYQLLRPDRLVGIVQRFAQHFPDVQFHLHELPTFRAVQEALLAETIDLGLTMLPLLHAELAARPFGQGGLAVALPAAHPLAVLAEVPLGALAHEKWVEISRPLHPVYDEIEHLCQQAGFSRRGAIVQEVSSLEMLSNFVSLGIGIAFVPSFFDLERVPGVVARPLRVPAGAAEVVLTQCVAYLAARPGPLLQALVALV</sequence>
<evidence type="ECO:0000256" key="4">
    <source>
        <dbReference type="ARBA" id="ARBA00023163"/>
    </source>
</evidence>
<proteinExistence type="inferred from homology"/>
<dbReference type="PANTHER" id="PTHR30346">
    <property type="entry name" value="TRANSCRIPTIONAL DUAL REGULATOR HCAR-RELATED"/>
    <property type="match status" value="1"/>
</dbReference>
<dbReference type="EMBL" id="RCYZ01000004">
    <property type="protein sequence ID" value="TPG65874.1"/>
    <property type="molecule type" value="Genomic_DNA"/>
</dbReference>
<reference evidence="6 7" key="1">
    <citation type="journal article" date="2019" name="Environ. Microbiol.">
        <title>Species interactions and distinct microbial communities in high Arctic permafrost affected cryosols are associated with the CH4 and CO2 gas fluxes.</title>
        <authorList>
            <person name="Altshuler I."/>
            <person name="Hamel J."/>
            <person name="Turney S."/>
            <person name="Magnuson E."/>
            <person name="Levesque R."/>
            <person name="Greer C."/>
            <person name="Whyte L.G."/>
        </authorList>
    </citation>
    <scope>NUCLEOTIDE SEQUENCE [LARGE SCALE GENOMIC DNA]</scope>
    <source>
        <strain evidence="6 7">S9.2P</strain>
    </source>
</reference>
<dbReference type="PRINTS" id="PR00039">
    <property type="entry name" value="HTHLYSR"/>
</dbReference>
<dbReference type="InterPro" id="IPR005119">
    <property type="entry name" value="LysR_subst-bd"/>
</dbReference>
<dbReference type="PANTHER" id="PTHR30346:SF0">
    <property type="entry name" value="HCA OPERON TRANSCRIPTIONAL ACTIVATOR HCAR"/>
    <property type="match status" value="1"/>
</dbReference>
<dbReference type="CDD" id="cd08414">
    <property type="entry name" value="PBP2_LTTR_aromatics_like"/>
    <property type="match status" value="1"/>
</dbReference>
<dbReference type="GO" id="GO:0032993">
    <property type="term" value="C:protein-DNA complex"/>
    <property type="evidence" value="ECO:0007669"/>
    <property type="project" value="TreeGrafter"/>
</dbReference>
<dbReference type="AlphaFoldDB" id="A0A502GVG1"/>
<dbReference type="Pfam" id="PF03466">
    <property type="entry name" value="LysR_substrate"/>
    <property type="match status" value="1"/>
</dbReference>
<dbReference type="Gene3D" id="3.40.190.290">
    <property type="match status" value="1"/>
</dbReference>
<comment type="caution">
    <text evidence="6">The sequence shown here is derived from an EMBL/GenBank/DDBJ whole genome shotgun (WGS) entry which is preliminary data.</text>
</comment>
<protein>
    <submittedName>
        <fullName evidence="6">LysR family transcriptional regulator</fullName>
    </submittedName>
</protein>
<dbReference type="GO" id="GO:0003677">
    <property type="term" value="F:DNA binding"/>
    <property type="evidence" value="ECO:0007669"/>
    <property type="project" value="UniProtKB-KW"/>
</dbReference>
<dbReference type="Pfam" id="PF00126">
    <property type="entry name" value="HTH_1"/>
    <property type="match status" value="1"/>
</dbReference>
<dbReference type="SUPFAM" id="SSF53850">
    <property type="entry name" value="Periplasmic binding protein-like II"/>
    <property type="match status" value="1"/>
</dbReference>
<dbReference type="SUPFAM" id="SSF46785">
    <property type="entry name" value="Winged helix' DNA-binding domain"/>
    <property type="match status" value="1"/>
</dbReference>
<organism evidence="6 7">
    <name type="scientific">Hymenobacter nivis</name>
    <dbReference type="NCBI Taxonomy" id="1850093"/>
    <lineage>
        <taxon>Bacteria</taxon>
        <taxon>Pseudomonadati</taxon>
        <taxon>Bacteroidota</taxon>
        <taxon>Cytophagia</taxon>
        <taxon>Cytophagales</taxon>
        <taxon>Hymenobacteraceae</taxon>
        <taxon>Hymenobacter</taxon>
    </lineage>
</organism>
<evidence type="ECO:0000313" key="6">
    <source>
        <dbReference type="EMBL" id="TPG65874.1"/>
    </source>
</evidence>
<dbReference type="GO" id="GO:0003700">
    <property type="term" value="F:DNA-binding transcription factor activity"/>
    <property type="evidence" value="ECO:0007669"/>
    <property type="project" value="InterPro"/>
</dbReference>
<dbReference type="Gene3D" id="1.10.10.10">
    <property type="entry name" value="Winged helix-like DNA-binding domain superfamily/Winged helix DNA-binding domain"/>
    <property type="match status" value="1"/>
</dbReference>
<keyword evidence="7" id="KW-1185">Reference proteome</keyword>
<feature type="domain" description="HTH lysR-type" evidence="5">
    <location>
        <begin position="36"/>
        <end position="97"/>
    </location>
</feature>
<dbReference type="FunFam" id="1.10.10.10:FF:000001">
    <property type="entry name" value="LysR family transcriptional regulator"/>
    <property type="match status" value="1"/>
</dbReference>
<gene>
    <name evidence="6" type="ORF">EAH73_10800</name>
</gene>
<evidence type="ECO:0000256" key="3">
    <source>
        <dbReference type="ARBA" id="ARBA00023125"/>
    </source>
</evidence>
<keyword evidence="2" id="KW-0805">Transcription regulation</keyword>
<dbReference type="InterPro" id="IPR000847">
    <property type="entry name" value="LysR_HTH_N"/>
</dbReference>
<comment type="similarity">
    <text evidence="1">Belongs to the LysR transcriptional regulatory family.</text>
</comment>
<dbReference type="InterPro" id="IPR036390">
    <property type="entry name" value="WH_DNA-bd_sf"/>
</dbReference>
<dbReference type="Proteomes" id="UP000317646">
    <property type="component" value="Unassembled WGS sequence"/>
</dbReference>
<evidence type="ECO:0000259" key="5">
    <source>
        <dbReference type="PROSITE" id="PS50931"/>
    </source>
</evidence>